<evidence type="ECO:0000313" key="3">
    <source>
        <dbReference type="Proteomes" id="UP000276133"/>
    </source>
</evidence>
<protein>
    <submittedName>
        <fullName evidence="2">Uncharacterized protein</fullName>
    </submittedName>
</protein>
<keyword evidence="3" id="KW-1185">Reference proteome</keyword>
<sequence length="238" mass="26764">MNGYTGSSGYAQYSNFAGYRYTGYSVSGLDVFVWVLLTAGSIGFPMLVLTICCIRQRIKKRSKSLINSESVPRIEKINQQSKLEMLETTTNERYNHVRFNEDSIKSKKASKSEKQKLNTVISDPTNIKDFRNFKQVSENLVTGLGTRTNEAVANNYVNPNNQSTLPSILPSIPVYTVAGSYSDGSNSSGIDNSSFRRDDSHENLYSHVQSKQNFNNGRNEYDDNQPVYMNTNFSGHMI</sequence>
<keyword evidence="1" id="KW-1133">Transmembrane helix</keyword>
<accession>A0A3M7PG62</accession>
<evidence type="ECO:0000256" key="1">
    <source>
        <dbReference type="SAM" id="Phobius"/>
    </source>
</evidence>
<keyword evidence="1" id="KW-0472">Membrane</keyword>
<dbReference type="Proteomes" id="UP000276133">
    <property type="component" value="Unassembled WGS sequence"/>
</dbReference>
<dbReference type="AlphaFoldDB" id="A0A3M7PG62"/>
<feature type="transmembrane region" description="Helical" evidence="1">
    <location>
        <begin position="31"/>
        <end position="54"/>
    </location>
</feature>
<evidence type="ECO:0000313" key="2">
    <source>
        <dbReference type="EMBL" id="RMZ98091.1"/>
    </source>
</evidence>
<dbReference type="EMBL" id="REGN01010988">
    <property type="protein sequence ID" value="RMZ98091.1"/>
    <property type="molecule type" value="Genomic_DNA"/>
</dbReference>
<proteinExistence type="predicted"/>
<organism evidence="2 3">
    <name type="scientific">Brachionus plicatilis</name>
    <name type="common">Marine rotifer</name>
    <name type="synonym">Brachionus muelleri</name>
    <dbReference type="NCBI Taxonomy" id="10195"/>
    <lineage>
        <taxon>Eukaryota</taxon>
        <taxon>Metazoa</taxon>
        <taxon>Spiralia</taxon>
        <taxon>Gnathifera</taxon>
        <taxon>Rotifera</taxon>
        <taxon>Eurotatoria</taxon>
        <taxon>Monogononta</taxon>
        <taxon>Pseudotrocha</taxon>
        <taxon>Ploima</taxon>
        <taxon>Brachionidae</taxon>
        <taxon>Brachionus</taxon>
    </lineage>
</organism>
<reference evidence="2 3" key="1">
    <citation type="journal article" date="2018" name="Sci. Rep.">
        <title>Genomic signatures of local adaptation to the degree of environmental predictability in rotifers.</title>
        <authorList>
            <person name="Franch-Gras L."/>
            <person name="Hahn C."/>
            <person name="Garcia-Roger E.M."/>
            <person name="Carmona M.J."/>
            <person name="Serra M."/>
            <person name="Gomez A."/>
        </authorList>
    </citation>
    <scope>NUCLEOTIDE SEQUENCE [LARGE SCALE GENOMIC DNA]</scope>
    <source>
        <strain evidence="2">HYR1</strain>
    </source>
</reference>
<gene>
    <name evidence="2" type="ORF">BpHYR1_043948</name>
</gene>
<name>A0A3M7PG62_BRAPC</name>
<comment type="caution">
    <text evidence="2">The sequence shown here is derived from an EMBL/GenBank/DDBJ whole genome shotgun (WGS) entry which is preliminary data.</text>
</comment>
<dbReference type="OrthoDB" id="10386777at2759"/>
<keyword evidence="1" id="KW-0812">Transmembrane</keyword>